<feature type="domain" description="DUF6594" evidence="3">
    <location>
        <begin position="189"/>
        <end position="292"/>
    </location>
</feature>
<name>A0AAJ0B436_9PEZI</name>
<gene>
    <name evidence="4" type="ORF">QBC47DRAFT_406030</name>
</gene>
<evidence type="ECO:0000313" key="5">
    <source>
        <dbReference type="Proteomes" id="UP001239445"/>
    </source>
</evidence>
<feature type="region of interest" description="Disordered" evidence="1">
    <location>
        <begin position="1"/>
        <end position="36"/>
    </location>
</feature>
<feature type="transmembrane region" description="Helical" evidence="2">
    <location>
        <begin position="254"/>
        <end position="274"/>
    </location>
</feature>
<protein>
    <recommendedName>
        <fullName evidence="3">DUF6594 domain-containing protein</fullName>
    </recommendedName>
</protein>
<accession>A0AAJ0B436</accession>
<feature type="transmembrane region" description="Helical" evidence="2">
    <location>
        <begin position="227"/>
        <end position="247"/>
    </location>
</feature>
<sequence>MSTPDTIELATISDGSEQQQMPPQPRSLPGPDESAHGLAGDGLSLHSWEAALQGNKCQIVQSVSPRWSKLSWAYRLLRVPFPNPEQCGYDISIIEMQRTYVNALRAELVDLGIQLRWPDDLPKTTSRLSKTLEKYVQAIRDLEYMEPPFLRKPSNFKVAYERGFDRGLLRNAMERARNTRPPANRDTNDGAAPFVLSRFMRDTGPWENLPANAEIKSFVHSEPGSTFGLIFGVCGICALLAPMWTLAFTIDLSLQLSITTIYICAFCFALTFFLDKPEHILGGSLAYAAVLMVFVGATMADPNKSGDA</sequence>
<dbReference type="Pfam" id="PF20237">
    <property type="entry name" value="DUF6594"/>
    <property type="match status" value="1"/>
</dbReference>
<dbReference type="EMBL" id="MU839842">
    <property type="protein sequence ID" value="KAK1751328.1"/>
    <property type="molecule type" value="Genomic_DNA"/>
</dbReference>
<evidence type="ECO:0000259" key="3">
    <source>
        <dbReference type="Pfam" id="PF20237"/>
    </source>
</evidence>
<evidence type="ECO:0000256" key="2">
    <source>
        <dbReference type="SAM" id="Phobius"/>
    </source>
</evidence>
<organism evidence="4 5">
    <name type="scientific">Echria macrotheca</name>
    <dbReference type="NCBI Taxonomy" id="438768"/>
    <lineage>
        <taxon>Eukaryota</taxon>
        <taxon>Fungi</taxon>
        <taxon>Dikarya</taxon>
        <taxon>Ascomycota</taxon>
        <taxon>Pezizomycotina</taxon>
        <taxon>Sordariomycetes</taxon>
        <taxon>Sordariomycetidae</taxon>
        <taxon>Sordariales</taxon>
        <taxon>Schizotheciaceae</taxon>
        <taxon>Echria</taxon>
    </lineage>
</organism>
<keyword evidence="2" id="KW-0472">Membrane</keyword>
<evidence type="ECO:0000313" key="4">
    <source>
        <dbReference type="EMBL" id="KAK1751328.1"/>
    </source>
</evidence>
<feature type="transmembrane region" description="Helical" evidence="2">
    <location>
        <begin position="280"/>
        <end position="300"/>
    </location>
</feature>
<comment type="caution">
    <text evidence="4">The sequence shown here is derived from an EMBL/GenBank/DDBJ whole genome shotgun (WGS) entry which is preliminary data.</text>
</comment>
<evidence type="ECO:0000256" key="1">
    <source>
        <dbReference type="SAM" id="MobiDB-lite"/>
    </source>
</evidence>
<reference evidence="4" key="1">
    <citation type="submission" date="2023-06" db="EMBL/GenBank/DDBJ databases">
        <title>Genome-scale phylogeny and comparative genomics of the fungal order Sordariales.</title>
        <authorList>
            <consortium name="Lawrence Berkeley National Laboratory"/>
            <person name="Hensen N."/>
            <person name="Bonometti L."/>
            <person name="Westerberg I."/>
            <person name="Brannstrom I.O."/>
            <person name="Guillou S."/>
            <person name="Cros-Aarteil S."/>
            <person name="Calhoun S."/>
            <person name="Haridas S."/>
            <person name="Kuo A."/>
            <person name="Mondo S."/>
            <person name="Pangilinan J."/>
            <person name="Riley R."/>
            <person name="Labutti K."/>
            <person name="Andreopoulos B."/>
            <person name="Lipzen A."/>
            <person name="Chen C."/>
            <person name="Yanf M."/>
            <person name="Daum C."/>
            <person name="Ng V."/>
            <person name="Clum A."/>
            <person name="Steindorff A."/>
            <person name="Ohm R."/>
            <person name="Martin F."/>
            <person name="Silar P."/>
            <person name="Natvig D."/>
            <person name="Lalanne C."/>
            <person name="Gautier V."/>
            <person name="Ament-Velasquez S.L."/>
            <person name="Kruys A."/>
            <person name="Hutchinson M.I."/>
            <person name="Powell A.J."/>
            <person name="Barry K."/>
            <person name="Miller A.N."/>
            <person name="Grigoriev I.V."/>
            <person name="Debuchy R."/>
            <person name="Gladieux P."/>
            <person name="Thoren M.H."/>
            <person name="Johannesson H."/>
        </authorList>
    </citation>
    <scope>NUCLEOTIDE SEQUENCE</scope>
    <source>
        <strain evidence="4">PSN4</strain>
    </source>
</reference>
<keyword evidence="2" id="KW-1133">Transmembrane helix</keyword>
<keyword evidence="5" id="KW-1185">Reference proteome</keyword>
<proteinExistence type="predicted"/>
<dbReference type="Proteomes" id="UP001239445">
    <property type="component" value="Unassembled WGS sequence"/>
</dbReference>
<dbReference type="InterPro" id="IPR046529">
    <property type="entry name" value="DUF6594"/>
</dbReference>
<keyword evidence="2" id="KW-0812">Transmembrane</keyword>
<dbReference type="AlphaFoldDB" id="A0AAJ0B436"/>